<dbReference type="SUPFAM" id="SSF53623">
    <property type="entry name" value="MurD-like peptide ligases, catalytic domain"/>
    <property type="match status" value="1"/>
</dbReference>
<comment type="catalytic activity">
    <reaction evidence="9">
        <text>(6S)-5,6,7,8-tetrahydrofolyl-(gamma-L-Glu)(n) + L-glutamate + ATP = (6S)-5,6,7,8-tetrahydrofolyl-(gamma-L-Glu)(n+1) + ADP + phosphate + H(+)</text>
        <dbReference type="Rhea" id="RHEA:10580"/>
        <dbReference type="Rhea" id="RHEA-COMP:14738"/>
        <dbReference type="Rhea" id="RHEA-COMP:14740"/>
        <dbReference type="ChEBI" id="CHEBI:15378"/>
        <dbReference type="ChEBI" id="CHEBI:29985"/>
        <dbReference type="ChEBI" id="CHEBI:30616"/>
        <dbReference type="ChEBI" id="CHEBI:43474"/>
        <dbReference type="ChEBI" id="CHEBI:141005"/>
        <dbReference type="ChEBI" id="CHEBI:456216"/>
        <dbReference type="EC" id="6.3.2.17"/>
    </reaction>
</comment>
<protein>
    <recommendedName>
        <fullName evidence="2">tetrahydrofolate synthase</fullName>
        <ecNumber evidence="2">6.3.2.17</ecNumber>
    </recommendedName>
    <alternativeName>
        <fullName evidence="8">Tetrahydrofolylpolyglutamate synthase</fullName>
    </alternativeName>
</protein>
<evidence type="ECO:0000313" key="13">
    <source>
        <dbReference type="EMBL" id="MFD1889785.1"/>
    </source>
</evidence>
<feature type="domain" description="Mur ligase central" evidence="12">
    <location>
        <begin position="59"/>
        <end position="288"/>
    </location>
</feature>
<evidence type="ECO:0000256" key="8">
    <source>
        <dbReference type="ARBA" id="ARBA00030592"/>
    </source>
</evidence>
<dbReference type="InterPro" id="IPR036615">
    <property type="entry name" value="Mur_ligase_C_dom_sf"/>
</dbReference>
<evidence type="ECO:0000259" key="12">
    <source>
        <dbReference type="Pfam" id="PF08245"/>
    </source>
</evidence>
<evidence type="ECO:0000259" key="11">
    <source>
        <dbReference type="Pfam" id="PF02875"/>
    </source>
</evidence>
<dbReference type="PIRSF" id="PIRSF001563">
    <property type="entry name" value="Folylpolyglu_synth"/>
    <property type="match status" value="1"/>
</dbReference>
<evidence type="ECO:0000256" key="2">
    <source>
        <dbReference type="ARBA" id="ARBA00013025"/>
    </source>
</evidence>
<dbReference type="PANTHER" id="PTHR11136:SF0">
    <property type="entry name" value="DIHYDROFOLATE SYNTHETASE-RELATED"/>
    <property type="match status" value="1"/>
</dbReference>
<dbReference type="EMBL" id="JBHUFZ010000015">
    <property type="protein sequence ID" value="MFD1889785.1"/>
    <property type="molecule type" value="Genomic_DNA"/>
</dbReference>
<keyword evidence="6" id="KW-0067">ATP-binding</keyword>
<dbReference type="InterPro" id="IPR036565">
    <property type="entry name" value="Mur-like_cat_sf"/>
</dbReference>
<dbReference type="SUPFAM" id="SSF53244">
    <property type="entry name" value="MurD-like peptide ligases, peptide-binding domain"/>
    <property type="match status" value="1"/>
</dbReference>
<dbReference type="PANTHER" id="PTHR11136">
    <property type="entry name" value="FOLYLPOLYGLUTAMATE SYNTHASE-RELATED"/>
    <property type="match status" value="1"/>
</dbReference>
<evidence type="ECO:0000256" key="3">
    <source>
        <dbReference type="ARBA" id="ARBA00022598"/>
    </source>
</evidence>
<reference evidence="14" key="1">
    <citation type="journal article" date="2019" name="Int. J. Syst. Evol. Microbiol.">
        <title>The Global Catalogue of Microorganisms (GCM) 10K type strain sequencing project: providing services to taxonomists for standard genome sequencing and annotation.</title>
        <authorList>
            <consortium name="The Broad Institute Genomics Platform"/>
            <consortium name="The Broad Institute Genome Sequencing Center for Infectious Disease"/>
            <person name="Wu L."/>
            <person name="Ma J."/>
        </authorList>
    </citation>
    <scope>NUCLEOTIDE SEQUENCE [LARGE SCALE GENOMIC DNA]</scope>
    <source>
        <strain evidence="14">CAIM 431</strain>
    </source>
</reference>
<feature type="domain" description="Mur ligase C-terminal" evidence="11">
    <location>
        <begin position="314"/>
        <end position="437"/>
    </location>
</feature>
<feature type="region of interest" description="Disordered" evidence="10">
    <location>
        <begin position="449"/>
        <end position="475"/>
    </location>
</feature>
<gene>
    <name evidence="13" type="ORF">ACFSCS_06215</name>
</gene>
<evidence type="ECO:0000313" key="14">
    <source>
        <dbReference type="Proteomes" id="UP001597326"/>
    </source>
</evidence>
<organism evidence="13 14">
    <name type="scientific">Luteococcus peritonei</name>
    <dbReference type="NCBI Taxonomy" id="88874"/>
    <lineage>
        <taxon>Bacteria</taxon>
        <taxon>Bacillati</taxon>
        <taxon>Actinomycetota</taxon>
        <taxon>Actinomycetes</taxon>
        <taxon>Propionibacteriales</taxon>
        <taxon>Propionibacteriaceae</taxon>
        <taxon>Luteococcus</taxon>
    </lineage>
</organism>
<comment type="caution">
    <text evidence="13">The sequence shown here is derived from an EMBL/GenBank/DDBJ whole genome shotgun (WGS) entry which is preliminary data.</text>
</comment>
<evidence type="ECO:0000256" key="10">
    <source>
        <dbReference type="SAM" id="MobiDB-lite"/>
    </source>
</evidence>
<dbReference type="Gene3D" id="3.40.1190.10">
    <property type="entry name" value="Mur-like, catalytic domain"/>
    <property type="match status" value="1"/>
</dbReference>
<evidence type="ECO:0000256" key="1">
    <source>
        <dbReference type="ARBA" id="ARBA00008276"/>
    </source>
</evidence>
<dbReference type="Pfam" id="PF02875">
    <property type="entry name" value="Mur_ligase_C"/>
    <property type="match status" value="1"/>
</dbReference>
<evidence type="ECO:0000256" key="5">
    <source>
        <dbReference type="ARBA" id="ARBA00022741"/>
    </source>
</evidence>
<keyword evidence="3 13" id="KW-0436">Ligase</keyword>
<comment type="similarity">
    <text evidence="1">Belongs to the folylpolyglutamate synthase family.</text>
</comment>
<keyword evidence="4" id="KW-0479">Metal-binding</keyword>
<evidence type="ECO:0000256" key="4">
    <source>
        <dbReference type="ARBA" id="ARBA00022723"/>
    </source>
</evidence>
<dbReference type="InterPro" id="IPR001645">
    <property type="entry name" value="Folylpolyglutamate_synth"/>
</dbReference>
<dbReference type="InterPro" id="IPR013221">
    <property type="entry name" value="Mur_ligase_cen"/>
</dbReference>
<sequence length="475" mass="50232">MTPAAHGTPGQSAAQSHQQIVDRLIGRWPEHRIAPSLGRIQALCDLLGNPERSCPVIQIAGTNGKGSTAIMVDALLRSDGLRTGRFSSPHLTDVTERICIDGEPISAERFDEVWADIEPYVEMVDAQQIDGVSMTFFEVITAMAYAAFADAPVDVMVIEVGLGGSWDATNVADAQVAVICPIDLDHTHILGDDVVDIAHEKAGIIKPGSTAVMAAQSEEVARVLVERCTEVGARMVLEGNDFQLLDRTQAVGGQLLRLQGAEGPVGDIHLPVFGAHMAHNAALAMAAVESLLGGRALSPEVVVDGFAAVEAPARMELVRTSPPVVLDTCHNPHGVTATLSAMAENYSFAPMIGVVAMMKDKDVESVMRLFAEQMDVIICTQVAGTDRGVPAEDLAEVARGIAGQERVHSAASVDAALDLAVTMADQQPGAGVLVAGSVILAGQARGMLKQDAEPQHEPTREELTTPFDLDGDDQW</sequence>
<keyword evidence="5" id="KW-0547">Nucleotide-binding</keyword>
<keyword evidence="7" id="KW-0460">Magnesium</keyword>
<name>A0ABW4RV93_9ACTN</name>
<dbReference type="NCBIfam" id="TIGR01499">
    <property type="entry name" value="folC"/>
    <property type="match status" value="1"/>
</dbReference>
<proteinExistence type="inferred from homology"/>
<evidence type="ECO:0000256" key="9">
    <source>
        <dbReference type="ARBA" id="ARBA00047493"/>
    </source>
</evidence>
<dbReference type="EC" id="6.3.2.17" evidence="2"/>
<dbReference type="Gene3D" id="3.90.190.20">
    <property type="entry name" value="Mur ligase, C-terminal domain"/>
    <property type="match status" value="1"/>
</dbReference>
<dbReference type="Proteomes" id="UP001597326">
    <property type="component" value="Unassembled WGS sequence"/>
</dbReference>
<dbReference type="RefSeq" id="WP_343873407.1">
    <property type="nucleotide sequence ID" value="NZ_BAAAIX010000016.1"/>
</dbReference>
<dbReference type="GO" id="GO:0016874">
    <property type="term" value="F:ligase activity"/>
    <property type="evidence" value="ECO:0007669"/>
    <property type="project" value="UniProtKB-KW"/>
</dbReference>
<keyword evidence="14" id="KW-1185">Reference proteome</keyword>
<dbReference type="Pfam" id="PF08245">
    <property type="entry name" value="Mur_ligase_M"/>
    <property type="match status" value="1"/>
</dbReference>
<feature type="compositionally biased region" description="Basic and acidic residues" evidence="10">
    <location>
        <begin position="449"/>
        <end position="463"/>
    </location>
</feature>
<dbReference type="InterPro" id="IPR004101">
    <property type="entry name" value="Mur_ligase_C"/>
</dbReference>
<accession>A0ABW4RV93</accession>
<evidence type="ECO:0000256" key="7">
    <source>
        <dbReference type="ARBA" id="ARBA00022842"/>
    </source>
</evidence>
<evidence type="ECO:0000256" key="6">
    <source>
        <dbReference type="ARBA" id="ARBA00022840"/>
    </source>
</evidence>